<feature type="compositionally biased region" description="Low complexity" evidence="1">
    <location>
        <begin position="92"/>
        <end position="102"/>
    </location>
</feature>
<comment type="caution">
    <text evidence="2">The sequence shown here is derived from an EMBL/GenBank/DDBJ whole genome shotgun (WGS) entry which is preliminary data.</text>
</comment>
<proteinExistence type="predicted"/>
<feature type="compositionally biased region" description="Basic residues" evidence="1">
    <location>
        <begin position="401"/>
        <end position="415"/>
    </location>
</feature>
<reference evidence="2 3" key="2">
    <citation type="submission" date="2019-01" db="EMBL/GenBank/DDBJ databases">
        <title>The decoding of complex shrimp genome reveals the adaptation for benthos swimmer, frequently molting mechanism and breeding impact on genome.</title>
        <authorList>
            <person name="Sun Y."/>
            <person name="Gao Y."/>
            <person name="Yu Y."/>
        </authorList>
    </citation>
    <scope>NUCLEOTIDE SEQUENCE [LARGE SCALE GENOMIC DNA]</scope>
    <source>
        <tissue evidence="2">Muscle</tissue>
    </source>
</reference>
<feature type="region of interest" description="Disordered" evidence="1">
    <location>
        <begin position="65"/>
        <end position="432"/>
    </location>
</feature>
<evidence type="ECO:0000313" key="2">
    <source>
        <dbReference type="EMBL" id="ROT76122.1"/>
    </source>
</evidence>
<feature type="compositionally biased region" description="Basic and acidic residues" evidence="1">
    <location>
        <begin position="108"/>
        <end position="118"/>
    </location>
</feature>
<feature type="region of interest" description="Disordered" evidence="1">
    <location>
        <begin position="1"/>
        <end position="24"/>
    </location>
</feature>
<evidence type="ECO:0000256" key="1">
    <source>
        <dbReference type="SAM" id="MobiDB-lite"/>
    </source>
</evidence>
<dbReference type="OrthoDB" id="6367822at2759"/>
<feature type="compositionally biased region" description="Basic and acidic residues" evidence="1">
    <location>
        <begin position="240"/>
        <end position="251"/>
    </location>
</feature>
<organism evidence="2 3">
    <name type="scientific">Penaeus vannamei</name>
    <name type="common">Whiteleg shrimp</name>
    <name type="synonym">Litopenaeus vannamei</name>
    <dbReference type="NCBI Taxonomy" id="6689"/>
    <lineage>
        <taxon>Eukaryota</taxon>
        <taxon>Metazoa</taxon>
        <taxon>Ecdysozoa</taxon>
        <taxon>Arthropoda</taxon>
        <taxon>Crustacea</taxon>
        <taxon>Multicrustacea</taxon>
        <taxon>Malacostraca</taxon>
        <taxon>Eumalacostraca</taxon>
        <taxon>Eucarida</taxon>
        <taxon>Decapoda</taxon>
        <taxon>Dendrobranchiata</taxon>
        <taxon>Penaeoidea</taxon>
        <taxon>Penaeidae</taxon>
        <taxon>Penaeus</taxon>
    </lineage>
</organism>
<sequence length="432" mass="46901">MEDDDDVKADLPQFPFEAKTGARETPLAHHDCLPRVNSGDVSVVEERPGLCCALYNLCCFRETPRISPKRKNDGPPPSIPIVHRFSFPTSVSQQRAHSSPAPAARPPAPRDEQPREPPRNTNPNRPQLPRKLPGRPRDSDDDQDARPNFASGPRRPQLPRKLPFRPDDSEGPQPPRKLPNRPSDADRPQPNRPNSSDRPQFLSKPQSEPQTPRKPVPTRAEGLAGPQPARKIKVRPRPQQRNDVEPERAEPEELPAPVQTAEQEDRRGPSGVEEISADPEGETAPLPIPPAVERTPKIISGQVAEPAESVTPPPAISPEDIPTYLPIEIPQDSSAPPTPSGRGDVFEAPQLSPEVQTAPEPSEAPAGSPEPSLPSPQEPEEAQSPDLTDVPAPPAAATRGRGTRTRGRARGSRGRARSDTGAEEAASKRSRG</sequence>
<dbReference type="AlphaFoldDB" id="A0A423TI42"/>
<feature type="compositionally biased region" description="Low complexity" evidence="1">
    <location>
        <begin position="358"/>
        <end position="370"/>
    </location>
</feature>
<accession>A0A423TI42</accession>
<feature type="compositionally biased region" description="Polar residues" evidence="1">
    <location>
        <begin position="192"/>
        <end position="210"/>
    </location>
</feature>
<name>A0A423TI42_PENVA</name>
<gene>
    <name evidence="2" type="ORF">C7M84_005303</name>
</gene>
<dbReference type="EMBL" id="QCYY01001692">
    <property type="protein sequence ID" value="ROT76122.1"/>
    <property type="molecule type" value="Genomic_DNA"/>
</dbReference>
<keyword evidence="3" id="KW-1185">Reference proteome</keyword>
<feature type="compositionally biased region" description="Low complexity" evidence="1">
    <location>
        <begin position="119"/>
        <end position="130"/>
    </location>
</feature>
<reference evidence="2 3" key="1">
    <citation type="submission" date="2018-04" db="EMBL/GenBank/DDBJ databases">
        <authorList>
            <person name="Zhang X."/>
            <person name="Yuan J."/>
            <person name="Li F."/>
            <person name="Xiang J."/>
        </authorList>
    </citation>
    <scope>NUCLEOTIDE SEQUENCE [LARGE SCALE GENOMIC DNA]</scope>
    <source>
        <tissue evidence="2">Muscle</tissue>
    </source>
</reference>
<evidence type="ECO:0000313" key="3">
    <source>
        <dbReference type="Proteomes" id="UP000283509"/>
    </source>
</evidence>
<dbReference type="Proteomes" id="UP000283509">
    <property type="component" value="Unassembled WGS sequence"/>
</dbReference>
<protein>
    <submittedName>
        <fullName evidence="2">Uncharacterized protein</fullName>
    </submittedName>
</protein>